<feature type="transmembrane region" description="Helical" evidence="2">
    <location>
        <begin position="302"/>
        <end position="321"/>
    </location>
</feature>
<keyword evidence="2" id="KW-0812">Transmembrane</keyword>
<keyword evidence="2" id="KW-1133">Transmembrane helix</keyword>
<keyword evidence="4" id="KW-1185">Reference proteome</keyword>
<evidence type="ECO:0000256" key="1">
    <source>
        <dbReference type="SAM" id="MobiDB-lite"/>
    </source>
</evidence>
<sequence length="420" mass="47113">MCLPASSVASHILSALASTPNTRMRGQGSSKSTYSPPPPPHTSVSRPPYLLSHSRTEIQKKVQASNSVLLRRSLRSVDISQFRRCRVSKRNAKRGGLCFRSGKGNSTGEDSVGLGIGGPSDEEHASGGGYGCLSTRCAWETAALTMVGFVPRLHFLNEVAIIPVLLGMLHILLSRFLPLSPHTTSALTSPWVQPPHCKMESKLAWRSNHGVTPLHLLGSVHKYIGAWSFFRRDNISENRQEPLRCGLFPSLFSTLSPHSLCSLSVLDIVSNRQKNRVCLLCFSSSIAPGFDSFWFAAQCYFVQVHGYLGVATLLFKWWFYIPIKIRVKKQTERKETKERQRRSQHTCWRCAVPRPKEEAYTYTRINTGEVRRPSVATTRDPIIIDTKRVKRSYWPKKIQFGRSTGGPKTTEARATSRAMW</sequence>
<gene>
    <name evidence="3" type="ORF">L1049_001583</name>
</gene>
<dbReference type="AlphaFoldDB" id="A0AAP0R5L1"/>
<evidence type="ECO:0000313" key="4">
    <source>
        <dbReference type="Proteomes" id="UP001415857"/>
    </source>
</evidence>
<proteinExistence type="predicted"/>
<feature type="region of interest" description="Disordered" evidence="1">
    <location>
        <begin position="17"/>
        <end position="48"/>
    </location>
</feature>
<comment type="caution">
    <text evidence="3">The sequence shown here is derived from an EMBL/GenBank/DDBJ whole genome shotgun (WGS) entry which is preliminary data.</text>
</comment>
<dbReference type="EMBL" id="JBBPBK010000015">
    <property type="protein sequence ID" value="KAK9269805.1"/>
    <property type="molecule type" value="Genomic_DNA"/>
</dbReference>
<protein>
    <submittedName>
        <fullName evidence="3">Uncharacterized protein</fullName>
    </submittedName>
</protein>
<accession>A0AAP0R5L1</accession>
<keyword evidence="2" id="KW-0472">Membrane</keyword>
<feature type="compositionally biased region" description="Polar residues" evidence="1">
    <location>
        <begin position="17"/>
        <end position="28"/>
    </location>
</feature>
<dbReference type="Proteomes" id="UP001415857">
    <property type="component" value="Unassembled WGS sequence"/>
</dbReference>
<organism evidence="3 4">
    <name type="scientific">Liquidambar formosana</name>
    <name type="common">Formosan gum</name>
    <dbReference type="NCBI Taxonomy" id="63359"/>
    <lineage>
        <taxon>Eukaryota</taxon>
        <taxon>Viridiplantae</taxon>
        <taxon>Streptophyta</taxon>
        <taxon>Embryophyta</taxon>
        <taxon>Tracheophyta</taxon>
        <taxon>Spermatophyta</taxon>
        <taxon>Magnoliopsida</taxon>
        <taxon>eudicotyledons</taxon>
        <taxon>Gunneridae</taxon>
        <taxon>Pentapetalae</taxon>
        <taxon>Saxifragales</taxon>
        <taxon>Altingiaceae</taxon>
        <taxon>Liquidambar</taxon>
    </lineage>
</organism>
<name>A0AAP0R5L1_LIQFO</name>
<evidence type="ECO:0000313" key="3">
    <source>
        <dbReference type="EMBL" id="KAK9269805.1"/>
    </source>
</evidence>
<reference evidence="3 4" key="1">
    <citation type="journal article" date="2024" name="Plant J.">
        <title>Genome sequences and population genomics reveal climatic adaptation and genomic divergence between two closely related sweetgum species.</title>
        <authorList>
            <person name="Xu W.Q."/>
            <person name="Ren C.Q."/>
            <person name="Zhang X.Y."/>
            <person name="Comes H.P."/>
            <person name="Liu X.H."/>
            <person name="Li Y.G."/>
            <person name="Kettle C.J."/>
            <person name="Jalonen R."/>
            <person name="Gaisberger H."/>
            <person name="Ma Y.Z."/>
            <person name="Qiu Y.X."/>
        </authorList>
    </citation>
    <scope>NUCLEOTIDE SEQUENCE [LARGE SCALE GENOMIC DNA]</scope>
    <source>
        <strain evidence="3">Hangzhou</strain>
    </source>
</reference>
<evidence type="ECO:0000256" key="2">
    <source>
        <dbReference type="SAM" id="Phobius"/>
    </source>
</evidence>